<dbReference type="Pfam" id="PF03796">
    <property type="entry name" value="DnaB_C"/>
    <property type="match status" value="1"/>
</dbReference>
<dbReference type="GO" id="GO:0006260">
    <property type="term" value="P:DNA replication"/>
    <property type="evidence" value="ECO:0007669"/>
    <property type="project" value="InterPro"/>
</dbReference>
<evidence type="ECO:0000259" key="2">
    <source>
        <dbReference type="Pfam" id="PF03796"/>
    </source>
</evidence>
<dbReference type="AlphaFoldDB" id="A0A0F9HF22"/>
<dbReference type="GO" id="GO:0005524">
    <property type="term" value="F:ATP binding"/>
    <property type="evidence" value="ECO:0007669"/>
    <property type="project" value="InterPro"/>
</dbReference>
<feature type="domain" description="SF4 helicase" evidence="2">
    <location>
        <begin position="172"/>
        <end position="392"/>
    </location>
</feature>
<dbReference type="GO" id="GO:0003678">
    <property type="term" value="F:DNA helicase activity"/>
    <property type="evidence" value="ECO:0007669"/>
    <property type="project" value="InterPro"/>
</dbReference>
<protein>
    <recommendedName>
        <fullName evidence="2">SF4 helicase domain-containing protein</fullName>
    </recommendedName>
</protein>
<comment type="caution">
    <text evidence="3">The sequence shown here is derived from an EMBL/GenBank/DDBJ whole genome shotgun (WGS) entry which is preliminary data.</text>
</comment>
<reference evidence="3" key="1">
    <citation type="journal article" date="2015" name="Nature">
        <title>Complex archaea that bridge the gap between prokaryotes and eukaryotes.</title>
        <authorList>
            <person name="Spang A."/>
            <person name="Saw J.H."/>
            <person name="Jorgensen S.L."/>
            <person name="Zaremba-Niedzwiedzka K."/>
            <person name="Martijn J."/>
            <person name="Lind A.E."/>
            <person name="van Eijk R."/>
            <person name="Schleper C."/>
            <person name="Guy L."/>
            <person name="Ettema T.J."/>
        </authorList>
    </citation>
    <scope>NUCLEOTIDE SEQUENCE</scope>
</reference>
<dbReference type="InterPro" id="IPR007694">
    <property type="entry name" value="DNA_helicase_DnaB-like_C"/>
</dbReference>
<sequence>METFNEKAFIFALSSRPEDAKRFAVTFKPSWLNNTEFVPILAELYAFTRKHGEPPSISTLHTVFKDKDAEAYSLRYKAALETIANDKPDLSSIIYTLSQARDTGIVRDFQELASDQTFLKKQSDLKGNELMTSLNHFFNRHGDLSEDKTLNIQEAIEYLVANHGFSPELTRIPTGIEVIDDWSGGGLKAKQLGIIMAPTGEGKSSLLVVMAHKMAANELKRVWVVTNELSMEEQTERMLARITGKAMTDIINDPGVAFEGLDREWKAGLHNRLRLTEVNREVSVDELEAEMCKWVNLIGWKPDVLILDFMERMKPNDKGFSRDRVWDWLGAIARDLSRFAKRNNILIWTAAQTNRSGLRKGADMSLDMAQSSIKHLQEATVVIGMKQNEIGDDKVVMEFTSLKQRHSRRSARPVSVECDLGRMSITNDVWNPESSDDDVVAQEKQDEKDRKKKASKNKKKEDLLTPEDARKKRLGQS</sequence>
<accession>A0A0F9HF22</accession>
<dbReference type="InterPro" id="IPR027417">
    <property type="entry name" value="P-loop_NTPase"/>
</dbReference>
<evidence type="ECO:0000256" key="1">
    <source>
        <dbReference type="SAM" id="MobiDB-lite"/>
    </source>
</evidence>
<evidence type="ECO:0000313" key="3">
    <source>
        <dbReference type="EMBL" id="KKL73702.1"/>
    </source>
</evidence>
<name>A0A0F9HF22_9ZZZZ</name>
<feature type="region of interest" description="Disordered" evidence="1">
    <location>
        <begin position="427"/>
        <end position="477"/>
    </location>
</feature>
<proteinExistence type="predicted"/>
<dbReference type="EMBL" id="LAZR01024880">
    <property type="protein sequence ID" value="KKL73702.1"/>
    <property type="molecule type" value="Genomic_DNA"/>
</dbReference>
<gene>
    <name evidence="3" type="ORF">LCGC14_2072260</name>
</gene>
<dbReference type="SUPFAM" id="SSF52540">
    <property type="entry name" value="P-loop containing nucleoside triphosphate hydrolases"/>
    <property type="match status" value="1"/>
</dbReference>
<dbReference type="Gene3D" id="3.40.50.300">
    <property type="entry name" value="P-loop containing nucleotide triphosphate hydrolases"/>
    <property type="match status" value="1"/>
</dbReference>
<feature type="compositionally biased region" description="Basic and acidic residues" evidence="1">
    <location>
        <begin position="459"/>
        <end position="470"/>
    </location>
</feature>
<organism evidence="3">
    <name type="scientific">marine sediment metagenome</name>
    <dbReference type="NCBI Taxonomy" id="412755"/>
    <lineage>
        <taxon>unclassified sequences</taxon>
        <taxon>metagenomes</taxon>
        <taxon>ecological metagenomes</taxon>
    </lineage>
</organism>